<dbReference type="EMBL" id="DVNZ01000119">
    <property type="protein sequence ID" value="HIU94241.1"/>
    <property type="molecule type" value="Genomic_DNA"/>
</dbReference>
<feature type="non-terminal residue" evidence="1">
    <location>
        <position position="1"/>
    </location>
</feature>
<reference evidence="1" key="2">
    <citation type="journal article" date="2021" name="PeerJ">
        <title>Extensive microbial diversity within the chicken gut microbiome revealed by metagenomics and culture.</title>
        <authorList>
            <person name="Gilroy R."/>
            <person name="Ravi A."/>
            <person name="Getino M."/>
            <person name="Pursley I."/>
            <person name="Horton D.L."/>
            <person name="Alikhan N.F."/>
            <person name="Baker D."/>
            <person name="Gharbi K."/>
            <person name="Hall N."/>
            <person name="Watson M."/>
            <person name="Adriaenssens E.M."/>
            <person name="Foster-Nyarko E."/>
            <person name="Jarju S."/>
            <person name="Secka A."/>
            <person name="Antonio M."/>
            <person name="Oren A."/>
            <person name="Chaudhuri R.R."/>
            <person name="La Ragione R."/>
            <person name="Hildebrand F."/>
            <person name="Pallen M.J."/>
        </authorList>
    </citation>
    <scope>NUCLEOTIDE SEQUENCE</scope>
    <source>
        <strain evidence="1">ChiGjej2B2-16831</strain>
    </source>
</reference>
<name>A0A9D1STJ2_9FIRM</name>
<sequence length="114" mass="11310">EAAPAPSGAATAAPAAVELVTPAPTPAPTANPLCGRWTAAEGALALTLLPDGGFAAEAGGAQAAGTYTAANGVLTLLPDGRDAYAVRYRLDGASLLLMQDGQEALPLIREEETP</sequence>
<reference evidence="1" key="1">
    <citation type="submission" date="2020-10" db="EMBL/GenBank/DDBJ databases">
        <authorList>
            <person name="Gilroy R."/>
        </authorList>
    </citation>
    <scope>NUCLEOTIDE SEQUENCE</scope>
    <source>
        <strain evidence="1">ChiGjej2B2-16831</strain>
    </source>
</reference>
<accession>A0A9D1STJ2</accession>
<gene>
    <name evidence="1" type="ORF">IAD24_03695</name>
</gene>
<comment type="caution">
    <text evidence="1">The sequence shown here is derived from an EMBL/GenBank/DDBJ whole genome shotgun (WGS) entry which is preliminary data.</text>
</comment>
<proteinExistence type="predicted"/>
<protein>
    <submittedName>
        <fullName evidence="1">Uncharacterized protein</fullName>
    </submittedName>
</protein>
<dbReference type="Proteomes" id="UP000824128">
    <property type="component" value="Unassembled WGS sequence"/>
</dbReference>
<dbReference type="AlphaFoldDB" id="A0A9D1STJ2"/>
<organism evidence="1 2">
    <name type="scientific">Candidatus Aphodomorpha intestinavium</name>
    <dbReference type="NCBI Taxonomy" id="2840672"/>
    <lineage>
        <taxon>Bacteria</taxon>
        <taxon>Bacillati</taxon>
        <taxon>Bacillota</taxon>
        <taxon>Clostridia</taxon>
        <taxon>Eubacteriales</taxon>
        <taxon>Candidatus Aphodomorpha</taxon>
    </lineage>
</organism>
<evidence type="ECO:0000313" key="1">
    <source>
        <dbReference type="EMBL" id="HIU94241.1"/>
    </source>
</evidence>
<evidence type="ECO:0000313" key="2">
    <source>
        <dbReference type="Proteomes" id="UP000824128"/>
    </source>
</evidence>